<gene>
    <name evidence="2" type="ORF">SAMN05660464_0927</name>
</gene>
<dbReference type="AlphaFoldDB" id="A0A1I5JQC2"/>
<reference evidence="3" key="1">
    <citation type="submission" date="2016-10" db="EMBL/GenBank/DDBJ databases">
        <authorList>
            <person name="Varghese N."/>
            <person name="Submissions S."/>
        </authorList>
    </citation>
    <scope>NUCLEOTIDE SEQUENCE [LARGE SCALE GENOMIC DNA]</scope>
    <source>
        <strain evidence="3">DSM 44208</strain>
    </source>
</reference>
<proteinExistence type="predicted"/>
<dbReference type="EMBL" id="FOWQ01000001">
    <property type="protein sequence ID" value="SFO74703.1"/>
    <property type="molecule type" value="Genomic_DNA"/>
</dbReference>
<keyword evidence="3" id="KW-1185">Reference proteome</keyword>
<feature type="region of interest" description="Disordered" evidence="1">
    <location>
        <begin position="16"/>
        <end position="41"/>
    </location>
</feature>
<protein>
    <submittedName>
        <fullName evidence="2">Uncharacterized protein</fullName>
    </submittedName>
</protein>
<organism evidence="2 3">
    <name type="scientific">Geodermatophilus dictyosporus</name>
    <dbReference type="NCBI Taxonomy" id="1523247"/>
    <lineage>
        <taxon>Bacteria</taxon>
        <taxon>Bacillati</taxon>
        <taxon>Actinomycetota</taxon>
        <taxon>Actinomycetes</taxon>
        <taxon>Geodermatophilales</taxon>
        <taxon>Geodermatophilaceae</taxon>
        <taxon>Geodermatophilus</taxon>
    </lineage>
</organism>
<sequence>MLVMTVHVAEVSSEVDVQGMATTGGRPAQPARPQPWDERQRFRDLAEDDLRDRARTAGGGFDG</sequence>
<evidence type="ECO:0000313" key="2">
    <source>
        <dbReference type="EMBL" id="SFO74703.1"/>
    </source>
</evidence>
<name>A0A1I5JQC2_9ACTN</name>
<evidence type="ECO:0000256" key="1">
    <source>
        <dbReference type="SAM" id="MobiDB-lite"/>
    </source>
</evidence>
<dbReference type="Proteomes" id="UP000198857">
    <property type="component" value="Unassembled WGS sequence"/>
</dbReference>
<dbReference type="STRING" id="1523247.SAMN05660464_0927"/>
<accession>A0A1I5JQC2</accession>
<evidence type="ECO:0000313" key="3">
    <source>
        <dbReference type="Proteomes" id="UP000198857"/>
    </source>
</evidence>